<evidence type="ECO:0000313" key="1">
    <source>
        <dbReference type="EMBL" id="GFS62785.1"/>
    </source>
</evidence>
<dbReference type="Proteomes" id="UP000886998">
    <property type="component" value="Unassembled WGS sequence"/>
</dbReference>
<sequence>MMWRFIAKTNFNKSGIELQFIQDQSDKIALTVVNCFSTCWTNGSVVLFEIKHHRQPYKSVSIAAIQLFQKDSGLNYVLFINAMYGNN</sequence>
<gene>
    <name evidence="1" type="ORF">TNIN_300331</name>
</gene>
<reference evidence="1" key="1">
    <citation type="submission" date="2020-08" db="EMBL/GenBank/DDBJ databases">
        <title>Multicomponent nature underlies the extraordinary mechanical properties of spider dragline silk.</title>
        <authorList>
            <person name="Kono N."/>
            <person name="Nakamura H."/>
            <person name="Mori M."/>
            <person name="Yoshida Y."/>
            <person name="Ohtoshi R."/>
            <person name="Malay A.D."/>
            <person name="Moran D.A.P."/>
            <person name="Tomita M."/>
            <person name="Numata K."/>
            <person name="Arakawa K."/>
        </authorList>
    </citation>
    <scope>NUCLEOTIDE SEQUENCE</scope>
</reference>
<dbReference type="AlphaFoldDB" id="A0A8X6JE36"/>
<evidence type="ECO:0000313" key="2">
    <source>
        <dbReference type="Proteomes" id="UP000886998"/>
    </source>
</evidence>
<proteinExistence type="predicted"/>
<name>A0A8X6JE36_9ARAC</name>
<organism evidence="1 2">
    <name type="scientific">Trichonephila inaurata madagascariensis</name>
    <dbReference type="NCBI Taxonomy" id="2747483"/>
    <lineage>
        <taxon>Eukaryota</taxon>
        <taxon>Metazoa</taxon>
        <taxon>Ecdysozoa</taxon>
        <taxon>Arthropoda</taxon>
        <taxon>Chelicerata</taxon>
        <taxon>Arachnida</taxon>
        <taxon>Araneae</taxon>
        <taxon>Araneomorphae</taxon>
        <taxon>Entelegynae</taxon>
        <taxon>Araneoidea</taxon>
        <taxon>Nephilidae</taxon>
        <taxon>Trichonephila</taxon>
        <taxon>Trichonephila inaurata</taxon>
    </lineage>
</organism>
<protein>
    <submittedName>
        <fullName evidence="1">Uncharacterized protein</fullName>
    </submittedName>
</protein>
<comment type="caution">
    <text evidence="1">The sequence shown here is derived from an EMBL/GenBank/DDBJ whole genome shotgun (WGS) entry which is preliminary data.</text>
</comment>
<keyword evidence="2" id="KW-1185">Reference proteome</keyword>
<accession>A0A8X6JE36</accession>
<dbReference type="EMBL" id="BMAV01027850">
    <property type="protein sequence ID" value="GFS62785.1"/>
    <property type="molecule type" value="Genomic_DNA"/>
</dbReference>